<accession>A0AA38GE92</accession>
<feature type="non-terminal residue" evidence="2">
    <location>
        <position position="1"/>
    </location>
</feature>
<evidence type="ECO:0000256" key="1">
    <source>
        <dbReference type="SAM" id="MobiDB-lite"/>
    </source>
</evidence>
<feature type="non-terminal residue" evidence="2">
    <location>
        <position position="58"/>
    </location>
</feature>
<comment type="caution">
    <text evidence="2">The sequence shown here is derived from an EMBL/GenBank/DDBJ whole genome shotgun (WGS) entry which is preliminary data.</text>
</comment>
<gene>
    <name evidence="2" type="ORF">KI387_021901</name>
</gene>
<protein>
    <submittedName>
        <fullName evidence="2">Uncharacterized protein</fullName>
    </submittedName>
</protein>
<proteinExistence type="predicted"/>
<reference evidence="2 3" key="1">
    <citation type="journal article" date="2021" name="Nat. Plants">
        <title>The Taxus genome provides insights into paclitaxel biosynthesis.</title>
        <authorList>
            <person name="Xiong X."/>
            <person name="Gou J."/>
            <person name="Liao Q."/>
            <person name="Li Y."/>
            <person name="Zhou Q."/>
            <person name="Bi G."/>
            <person name="Li C."/>
            <person name="Du R."/>
            <person name="Wang X."/>
            <person name="Sun T."/>
            <person name="Guo L."/>
            <person name="Liang H."/>
            <person name="Lu P."/>
            <person name="Wu Y."/>
            <person name="Zhang Z."/>
            <person name="Ro D.K."/>
            <person name="Shang Y."/>
            <person name="Huang S."/>
            <person name="Yan J."/>
        </authorList>
    </citation>
    <scope>NUCLEOTIDE SEQUENCE [LARGE SCALE GENOMIC DNA]</scope>
    <source>
        <strain evidence="2">Ta-2019</strain>
    </source>
</reference>
<name>A0AA38GE92_TAXCH</name>
<organism evidence="2 3">
    <name type="scientific">Taxus chinensis</name>
    <name type="common">Chinese yew</name>
    <name type="synonym">Taxus wallichiana var. chinensis</name>
    <dbReference type="NCBI Taxonomy" id="29808"/>
    <lineage>
        <taxon>Eukaryota</taxon>
        <taxon>Viridiplantae</taxon>
        <taxon>Streptophyta</taxon>
        <taxon>Embryophyta</taxon>
        <taxon>Tracheophyta</taxon>
        <taxon>Spermatophyta</taxon>
        <taxon>Pinopsida</taxon>
        <taxon>Pinidae</taxon>
        <taxon>Conifers II</taxon>
        <taxon>Cupressales</taxon>
        <taxon>Taxaceae</taxon>
        <taxon>Taxus</taxon>
    </lineage>
</organism>
<keyword evidence="3" id="KW-1185">Reference proteome</keyword>
<dbReference type="Proteomes" id="UP000824469">
    <property type="component" value="Unassembled WGS sequence"/>
</dbReference>
<feature type="region of interest" description="Disordered" evidence="1">
    <location>
        <begin position="1"/>
        <end position="58"/>
    </location>
</feature>
<dbReference type="EMBL" id="JAHRHJ020000004">
    <property type="protein sequence ID" value="KAH9320132.1"/>
    <property type="molecule type" value="Genomic_DNA"/>
</dbReference>
<sequence length="58" mass="6363">DRRPEKGGGYRTTALFRRAVMRPPPRQGSGFVTEEQKAKKRGEKGEKQSTRGLSGACG</sequence>
<dbReference type="AlphaFoldDB" id="A0AA38GE92"/>
<evidence type="ECO:0000313" key="2">
    <source>
        <dbReference type="EMBL" id="KAH9320132.1"/>
    </source>
</evidence>
<evidence type="ECO:0000313" key="3">
    <source>
        <dbReference type="Proteomes" id="UP000824469"/>
    </source>
</evidence>